<comment type="caution">
    <text evidence="1">The sequence shown here is derived from an EMBL/GenBank/DDBJ whole genome shotgun (WGS) entry which is preliminary data.</text>
</comment>
<dbReference type="RefSeq" id="WP_188782359.1">
    <property type="nucleotide sequence ID" value="NZ_BMNI01000001.1"/>
</dbReference>
<dbReference type="EMBL" id="BMNI01000001">
    <property type="protein sequence ID" value="GGO85218.1"/>
    <property type="molecule type" value="Genomic_DNA"/>
</dbReference>
<sequence>MTNDKKPPQTITFTVDNVEFTVNEKHQTAGAILTLAGLDPAMYDLAKLHGDGGAFKDDQQVIVQDGDDFVTVRASAPVA</sequence>
<proteinExistence type="predicted"/>
<accession>A0ABQ2N5J6</accession>
<keyword evidence="2" id="KW-1185">Reference proteome</keyword>
<evidence type="ECO:0008006" key="3">
    <source>
        <dbReference type="Google" id="ProtNLM"/>
    </source>
</evidence>
<gene>
    <name evidence="1" type="ORF">GCM10011584_04630</name>
</gene>
<dbReference type="Proteomes" id="UP000655410">
    <property type="component" value="Unassembled WGS sequence"/>
</dbReference>
<protein>
    <recommendedName>
        <fullName evidence="3">Multi-ubiquitin domain-containing protein</fullName>
    </recommendedName>
</protein>
<evidence type="ECO:0000313" key="1">
    <source>
        <dbReference type="EMBL" id="GGO85218.1"/>
    </source>
</evidence>
<organism evidence="1 2">
    <name type="scientific">Nocardioides phosphati</name>
    <dbReference type="NCBI Taxonomy" id="1867775"/>
    <lineage>
        <taxon>Bacteria</taxon>
        <taxon>Bacillati</taxon>
        <taxon>Actinomycetota</taxon>
        <taxon>Actinomycetes</taxon>
        <taxon>Propionibacteriales</taxon>
        <taxon>Nocardioidaceae</taxon>
        <taxon>Nocardioides</taxon>
    </lineage>
</organism>
<evidence type="ECO:0000313" key="2">
    <source>
        <dbReference type="Proteomes" id="UP000655410"/>
    </source>
</evidence>
<reference evidence="2" key="1">
    <citation type="journal article" date="2019" name="Int. J. Syst. Evol. Microbiol.">
        <title>The Global Catalogue of Microorganisms (GCM) 10K type strain sequencing project: providing services to taxonomists for standard genome sequencing and annotation.</title>
        <authorList>
            <consortium name="The Broad Institute Genomics Platform"/>
            <consortium name="The Broad Institute Genome Sequencing Center for Infectious Disease"/>
            <person name="Wu L."/>
            <person name="Ma J."/>
        </authorList>
    </citation>
    <scope>NUCLEOTIDE SEQUENCE [LARGE SCALE GENOMIC DNA]</scope>
    <source>
        <strain evidence="2">CGMCC 4.7371</strain>
    </source>
</reference>
<name>A0ABQ2N5J6_9ACTN</name>